<evidence type="ECO:0000256" key="3">
    <source>
        <dbReference type="ARBA" id="ARBA00022475"/>
    </source>
</evidence>
<evidence type="ECO:0000313" key="9">
    <source>
        <dbReference type="Proteomes" id="UP000070341"/>
    </source>
</evidence>
<dbReference type="Pfam" id="PF03773">
    <property type="entry name" value="ArsP_1"/>
    <property type="match status" value="1"/>
</dbReference>
<evidence type="ECO:0008006" key="10">
    <source>
        <dbReference type="Google" id="ProtNLM"/>
    </source>
</evidence>
<feature type="transmembrane region" description="Helical" evidence="7">
    <location>
        <begin position="116"/>
        <end position="135"/>
    </location>
</feature>
<evidence type="ECO:0000256" key="5">
    <source>
        <dbReference type="ARBA" id="ARBA00022989"/>
    </source>
</evidence>
<feature type="transmembrane region" description="Helical" evidence="7">
    <location>
        <begin position="147"/>
        <end position="168"/>
    </location>
</feature>
<evidence type="ECO:0000256" key="7">
    <source>
        <dbReference type="SAM" id="Phobius"/>
    </source>
</evidence>
<evidence type="ECO:0000256" key="1">
    <source>
        <dbReference type="ARBA" id="ARBA00004651"/>
    </source>
</evidence>
<evidence type="ECO:0000256" key="4">
    <source>
        <dbReference type="ARBA" id="ARBA00022692"/>
    </source>
</evidence>
<organism evidence="8 9">
    <name type="scientific">candidate division MSBL1 archaeon SCGC-AAA259M10</name>
    <dbReference type="NCBI Taxonomy" id="1698270"/>
    <lineage>
        <taxon>Archaea</taxon>
        <taxon>Methanobacteriati</taxon>
        <taxon>Methanobacteriota</taxon>
        <taxon>candidate division MSBL1</taxon>
    </lineage>
</organism>
<dbReference type="AlphaFoldDB" id="A0A133V2T7"/>
<evidence type="ECO:0000256" key="6">
    <source>
        <dbReference type="ARBA" id="ARBA00023136"/>
    </source>
</evidence>
<comment type="subcellular location">
    <subcellularLocation>
        <location evidence="1">Cell membrane</location>
        <topology evidence="1">Multi-pass membrane protein</topology>
    </subcellularLocation>
</comment>
<evidence type="ECO:0000313" key="8">
    <source>
        <dbReference type="EMBL" id="KXB00750.1"/>
    </source>
</evidence>
<gene>
    <name evidence="8" type="ORF">AKJ40_00555</name>
</gene>
<keyword evidence="6 7" id="KW-0472">Membrane</keyword>
<comment type="caution">
    <text evidence="8">The sequence shown here is derived from an EMBL/GenBank/DDBJ whole genome shotgun (WGS) entry which is preliminary data.</text>
</comment>
<accession>A0A133V2T7</accession>
<name>A0A133V2T7_9EURY</name>
<feature type="transmembrane region" description="Helical" evidence="7">
    <location>
        <begin position="12"/>
        <end position="30"/>
    </location>
</feature>
<keyword evidence="9" id="KW-1185">Reference proteome</keyword>
<reference evidence="8 9" key="1">
    <citation type="journal article" date="2016" name="Sci. Rep.">
        <title>Metabolic traits of an uncultured archaeal lineage -MSBL1- from brine pools of the Red Sea.</title>
        <authorList>
            <person name="Mwirichia R."/>
            <person name="Alam I."/>
            <person name="Rashid M."/>
            <person name="Vinu M."/>
            <person name="Ba-Alawi W."/>
            <person name="Anthony Kamau A."/>
            <person name="Kamanda Ngugi D."/>
            <person name="Goker M."/>
            <person name="Klenk H.P."/>
            <person name="Bajic V."/>
            <person name="Stingl U."/>
        </authorList>
    </citation>
    <scope>NUCLEOTIDE SEQUENCE [LARGE SCALE GENOMIC DNA]</scope>
    <source>
        <strain evidence="8">SCGC-AAA259M10</strain>
    </source>
</reference>
<keyword evidence="4 7" id="KW-0812">Transmembrane</keyword>
<keyword evidence="5 7" id="KW-1133">Transmembrane helix</keyword>
<evidence type="ECO:0000256" key="2">
    <source>
        <dbReference type="ARBA" id="ARBA00006386"/>
    </source>
</evidence>
<proteinExistence type="inferred from homology"/>
<dbReference type="InterPro" id="IPR005524">
    <property type="entry name" value="DUF318"/>
</dbReference>
<protein>
    <recommendedName>
        <fullName evidence="10">Permease</fullName>
    </recommendedName>
</protein>
<comment type="similarity">
    <text evidence="2">Belongs to the UPF0718 family.</text>
</comment>
<sequence>MSIIDLIFGRTWGQRAVIMFAVALYLYLYIRSPTVALKSFTDTRHMFVSLLTLIFAAMLIANAIGNMIEPEAISGVLGEAAGLRGVFMGGFIGGVLPGGPYATYPIISELYREGASLAAIISMVIGWSILGISRIPYGITFLNSEIVALRYIFGVPALLVVCVLSYLLL</sequence>
<dbReference type="EMBL" id="LHXU01000004">
    <property type="protein sequence ID" value="KXB00750.1"/>
    <property type="molecule type" value="Genomic_DNA"/>
</dbReference>
<feature type="transmembrane region" description="Helical" evidence="7">
    <location>
        <begin position="45"/>
        <end position="64"/>
    </location>
</feature>
<dbReference type="Proteomes" id="UP000070341">
    <property type="component" value="Unassembled WGS sequence"/>
</dbReference>
<feature type="transmembrane region" description="Helical" evidence="7">
    <location>
        <begin position="76"/>
        <end position="96"/>
    </location>
</feature>
<keyword evidence="3" id="KW-1003">Cell membrane</keyword>
<dbReference type="GO" id="GO:0005886">
    <property type="term" value="C:plasma membrane"/>
    <property type="evidence" value="ECO:0007669"/>
    <property type="project" value="UniProtKB-SubCell"/>
</dbReference>